<accession>A0ACD5Y3Y4</accession>
<proteinExistence type="predicted"/>
<organism evidence="1 2">
    <name type="scientific">Avena sativa</name>
    <name type="common">Oat</name>
    <dbReference type="NCBI Taxonomy" id="4498"/>
    <lineage>
        <taxon>Eukaryota</taxon>
        <taxon>Viridiplantae</taxon>
        <taxon>Streptophyta</taxon>
        <taxon>Embryophyta</taxon>
        <taxon>Tracheophyta</taxon>
        <taxon>Spermatophyta</taxon>
        <taxon>Magnoliopsida</taxon>
        <taxon>Liliopsida</taxon>
        <taxon>Poales</taxon>
        <taxon>Poaceae</taxon>
        <taxon>BOP clade</taxon>
        <taxon>Pooideae</taxon>
        <taxon>Poodae</taxon>
        <taxon>Poeae</taxon>
        <taxon>Poeae Chloroplast Group 1 (Aveneae type)</taxon>
        <taxon>Aveninae</taxon>
        <taxon>Avena</taxon>
    </lineage>
</organism>
<evidence type="ECO:0000313" key="2">
    <source>
        <dbReference type="Proteomes" id="UP001732700"/>
    </source>
</evidence>
<name>A0ACD5Y3Y4_AVESA</name>
<keyword evidence="2" id="KW-1185">Reference proteome</keyword>
<dbReference type="EnsemblPlants" id="AVESA.00010b.r2.5CG0901400.1">
    <property type="protein sequence ID" value="AVESA.00010b.r2.5CG0901400.1.CDS.1"/>
    <property type="gene ID" value="AVESA.00010b.r2.5CG0901400"/>
</dbReference>
<reference evidence="1" key="1">
    <citation type="submission" date="2021-05" db="EMBL/GenBank/DDBJ databases">
        <authorList>
            <person name="Scholz U."/>
            <person name="Mascher M."/>
            <person name="Fiebig A."/>
        </authorList>
    </citation>
    <scope>NUCLEOTIDE SEQUENCE [LARGE SCALE GENOMIC DNA]</scope>
</reference>
<dbReference type="Proteomes" id="UP001732700">
    <property type="component" value="Chromosome 5C"/>
</dbReference>
<sequence length="444" mass="50282">MESSGKIVMGRYELRRLLGKGAFGKVHYAKNLESNRSVAIKMMDKEKVLKVGLSEQVRREITTMRLVEHKSIVQLHEVMATRSKIYFVMEYMKGGELFDKVAKGGNLTEVNAHKYFQQLISAVDYCHSRGVYHRDLKPENLLLDENENLKVSDFGLSALSESKRQDGLLHTACGSPAYVAPEVIGKGGYDGAKSDIWSCGVILFVLAAGYLPFQGLNLMEMYRKIEKGDFRCPGWFSQKLQKLLYKIMDPDPSKRISIQKIKESTWFRKGPGETLTVKQPSENATTNAAPTLGVRRRKNNHEDVKPLVVTNLNAFEIISFSTGFDLSGLFLEKERKKEARFTSENPASTIISKLEDVAKALNLRVRKKDNGVVKMQGRKEGRNGVLQFDSEIFEITPSYHLIEMKQTSGDSLEYKKLLEEGIRPALKEIVWAWHGDDEQQVHQG</sequence>
<reference evidence="1" key="2">
    <citation type="submission" date="2025-09" db="UniProtKB">
        <authorList>
            <consortium name="EnsemblPlants"/>
        </authorList>
    </citation>
    <scope>IDENTIFICATION</scope>
</reference>
<protein>
    <submittedName>
        <fullName evidence="1">Uncharacterized protein</fullName>
    </submittedName>
</protein>
<evidence type="ECO:0000313" key="1">
    <source>
        <dbReference type="EnsemblPlants" id="AVESA.00010b.r2.5CG0901400.1.CDS.1"/>
    </source>
</evidence>